<gene>
    <name evidence="3" type="ORF">HannXRQ_Chr17g0555911</name>
    <name evidence="2" type="ORF">HanXRQr2_Chr17g0808771</name>
</gene>
<feature type="transmembrane region" description="Helical" evidence="1">
    <location>
        <begin position="21"/>
        <end position="42"/>
    </location>
</feature>
<reference evidence="2" key="3">
    <citation type="submission" date="2020-06" db="EMBL/GenBank/DDBJ databases">
        <title>Helianthus annuus Genome sequencing and assembly Release 2.</title>
        <authorList>
            <person name="Gouzy J."/>
            <person name="Langlade N."/>
            <person name="Munos S."/>
        </authorList>
    </citation>
    <scope>NUCLEOTIDE SEQUENCE</scope>
    <source>
        <tissue evidence="2">Leaves</tissue>
    </source>
</reference>
<reference evidence="3" key="2">
    <citation type="submission" date="2017-02" db="EMBL/GenBank/DDBJ databases">
        <title>Sunflower complete genome.</title>
        <authorList>
            <person name="Langlade N."/>
            <person name="Munos S."/>
        </authorList>
    </citation>
    <scope>NUCLEOTIDE SEQUENCE [LARGE SCALE GENOMIC DNA]</scope>
    <source>
        <tissue evidence="3">Leaves</tissue>
    </source>
</reference>
<keyword evidence="1" id="KW-0472">Membrane</keyword>
<evidence type="ECO:0000313" key="4">
    <source>
        <dbReference type="Proteomes" id="UP000215914"/>
    </source>
</evidence>
<sequence>MEILEITNEDYFSHKRCKHHIHVNMWCHYGLLVDILFIIKLFGWPSFVTRR</sequence>
<dbReference type="EMBL" id="MNCJ02000332">
    <property type="protein sequence ID" value="KAF5755948.1"/>
    <property type="molecule type" value="Genomic_DNA"/>
</dbReference>
<keyword evidence="1" id="KW-0812">Transmembrane</keyword>
<dbReference type="AlphaFoldDB" id="A0A251RSR3"/>
<dbReference type="Proteomes" id="UP000215914">
    <property type="component" value="Chromosome 17"/>
</dbReference>
<name>A0A251RSR3_HELAN</name>
<protein>
    <submittedName>
        <fullName evidence="3">Uncharacterized protein</fullName>
    </submittedName>
</protein>
<evidence type="ECO:0000313" key="2">
    <source>
        <dbReference type="EMBL" id="KAF5755948.1"/>
    </source>
</evidence>
<organism evidence="3 4">
    <name type="scientific">Helianthus annuus</name>
    <name type="common">Common sunflower</name>
    <dbReference type="NCBI Taxonomy" id="4232"/>
    <lineage>
        <taxon>Eukaryota</taxon>
        <taxon>Viridiplantae</taxon>
        <taxon>Streptophyta</taxon>
        <taxon>Embryophyta</taxon>
        <taxon>Tracheophyta</taxon>
        <taxon>Spermatophyta</taxon>
        <taxon>Magnoliopsida</taxon>
        <taxon>eudicotyledons</taxon>
        <taxon>Gunneridae</taxon>
        <taxon>Pentapetalae</taxon>
        <taxon>asterids</taxon>
        <taxon>campanulids</taxon>
        <taxon>Asterales</taxon>
        <taxon>Asteraceae</taxon>
        <taxon>Asteroideae</taxon>
        <taxon>Heliantheae alliance</taxon>
        <taxon>Heliantheae</taxon>
        <taxon>Helianthus</taxon>
    </lineage>
</organism>
<dbReference type="EMBL" id="CM007906">
    <property type="protein sequence ID" value="OTF86904.1"/>
    <property type="molecule type" value="Genomic_DNA"/>
</dbReference>
<dbReference type="InParanoid" id="A0A251RSR3"/>
<reference evidence="2 4" key="1">
    <citation type="journal article" date="2017" name="Nature">
        <title>The sunflower genome provides insights into oil metabolism, flowering and Asterid evolution.</title>
        <authorList>
            <person name="Badouin H."/>
            <person name="Gouzy J."/>
            <person name="Grassa C.J."/>
            <person name="Murat F."/>
            <person name="Staton S.E."/>
            <person name="Cottret L."/>
            <person name="Lelandais-Briere C."/>
            <person name="Owens G.L."/>
            <person name="Carrere S."/>
            <person name="Mayjonade B."/>
            <person name="Legrand L."/>
            <person name="Gill N."/>
            <person name="Kane N.C."/>
            <person name="Bowers J.E."/>
            <person name="Hubner S."/>
            <person name="Bellec A."/>
            <person name="Berard A."/>
            <person name="Berges H."/>
            <person name="Blanchet N."/>
            <person name="Boniface M.C."/>
            <person name="Brunel D."/>
            <person name="Catrice O."/>
            <person name="Chaidir N."/>
            <person name="Claudel C."/>
            <person name="Donnadieu C."/>
            <person name="Faraut T."/>
            <person name="Fievet G."/>
            <person name="Helmstetter N."/>
            <person name="King M."/>
            <person name="Knapp S.J."/>
            <person name="Lai Z."/>
            <person name="Le Paslier M.C."/>
            <person name="Lippi Y."/>
            <person name="Lorenzon L."/>
            <person name="Mandel J.R."/>
            <person name="Marage G."/>
            <person name="Marchand G."/>
            <person name="Marquand E."/>
            <person name="Bret-Mestries E."/>
            <person name="Morien E."/>
            <person name="Nambeesan S."/>
            <person name="Nguyen T."/>
            <person name="Pegot-Espagnet P."/>
            <person name="Pouilly N."/>
            <person name="Raftis F."/>
            <person name="Sallet E."/>
            <person name="Schiex T."/>
            <person name="Thomas J."/>
            <person name="Vandecasteele C."/>
            <person name="Vares D."/>
            <person name="Vear F."/>
            <person name="Vautrin S."/>
            <person name="Crespi M."/>
            <person name="Mangin B."/>
            <person name="Burke J.M."/>
            <person name="Salse J."/>
            <person name="Munos S."/>
            <person name="Vincourt P."/>
            <person name="Rieseberg L.H."/>
            <person name="Langlade N.B."/>
        </authorList>
    </citation>
    <scope>NUCLEOTIDE SEQUENCE [LARGE SCALE GENOMIC DNA]</scope>
    <source>
        <strain evidence="4">cv. SF193</strain>
        <tissue evidence="2">Leaves</tissue>
    </source>
</reference>
<dbReference type="Gramene" id="mRNA:HanXRQr2_Chr17g0808771">
    <property type="protein sequence ID" value="CDS:HanXRQr2_Chr17g0808771.1"/>
    <property type="gene ID" value="HanXRQr2_Chr17g0808771"/>
</dbReference>
<evidence type="ECO:0000256" key="1">
    <source>
        <dbReference type="SAM" id="Phobius"/>
    </source>
</evidence>
<proteinExistence type="predicted"/>
<evidence type="ECO:0000313" key="3">
    <source>
        <dbReference type="EMBL" id="OTF86904.1"/>
    </source>
</evidence>
<keyword evidence="4" id="KW-1185">Reference proteome</keyword>
<accession>A0A251RSR3</accession>
<keyword evidence="1" id="KW-1133">Transmembrane helix</keyword>